<dbReference type="EMBL" id="QRPV01000013">
    <property type="protein sequence ID" value="RHM42292.1"/>
    <property type="molecule type" value="Genomic_DNA"/>
</dbReference>
<organism evidence="10 13">
    <name type="scientific">Butyricimonas virosa</name>
    <dbReference type="NCBI Taxonomy" id="544645"/>
    <lineage>
        <taxon>Bacteria</taxon>
        <taxon>Pseudomonadati</taxon>
        <taxon>Bacteroidota</taxon>
        <taxon>Bacteroidia</taxon>
        <taxon>Bacteroidales</taxon>
        <taxon>Odoribacteraceae</taxon>
        <taxon>Butyricimonas</taxon>
    </lineage>
</organism>
<dbReference type="GeneID" id="93096310"/>
<dbReference type="EMBL" id="DYVS01000095">
    <property type="protein sequence ID" value="HJF70223.1"/>
    <property type="molecule type" value="Genomic_DNA"/>
</dbReference>
<comment type="similarity">
    <text evidence="2 6">Belongs to the peptidase S26 family.</text>
</comment>
<dbReference type="Proteomes" id="UP000654720">
    <property type="component" value="Chromosome"/>
</dbReference>
<evidence type="ECO:0000313" key="14">
    <source>
        <dbReference type="Proteomes" id="UP000286038"/>
    </source>
</evidence>
<dbReference type="Proteomes" id="UP000742098">
    <property type="component" value="Unassembled WGS sequence"/>
</dbReference>
<feature type="transmembrane region" description="Helical" evidence="6">
    <location>
        <begin position="45"/>
        <end position="66"/>
    </location>
</feature>
<dbReference type="PROSITE" id="PS00761">
    <property type="entry name" value="SPASE_I_3"/>
    <property type="match status" value="1"/>
</dbReference>
<evidence type="ECO:0000313" key="10">
    <source>
        <dbReference type="EMBL" id="RGV33571.1"/>
    </source>
</evidence>
<feature type="domain" description="Peptidase S26" evidence="7">
    <location>
        <begin position="312"/>
        <end position="341"/>
    </location>
</feature>
<dbReference type="InterPro" id="IPR019758">
    <property type="entry name" value="Pept_S26A_signal_pept_1_CS"/>
</dbReference>
<dbReference type="Gene3D" id="2.10.109.10">
    <property type="entry name" value="Umud Fragment, subunit A"/>
    <property type="match status" value="2"/>
</dbReference>
<reference evidence="8" key="4">
    <citation type="submission" date="2021-09" db="EMBL/GenBank/DDBJ databases">
        <authorList>
            <person name="Gilroy R."/>
        </authorList>
    </citation>
    <scope>NUCLEOTIDE SEQUENCE</scope>
    <source>
        <strain evidence="8">6966</strain>
    </source>
</reference>
<evidence type="ECO:0000313" key="8">
    <source>
        <dbReference type="EMBL" id="HJF70223.1"/>
    </source>
</evidence>
<dbReference type="GO" id="GO:0016020">
    <property type="term" value="C:membrane"/>
    <property type="evidence" value="ECO:0007669"/>
    <property type="project" value="UniProtKB-SubCell"/>
</dbReference>
<keyword evidence="16" id="KW-1185">Reference proteome</keyword>
<feature type="transmembrane region" description="Helical" evidence="6">
    <location>
        <begin position="7"/>
        <end position="39"/>
    </location>
</feature>
<keyword evidence="6" id="KW-0645">Protease</keyword>
<dbReference type="OrthoDB" id="9802919at2"/>
<feature type="domain" description="Peptidase S26" evidence="7">
    <location>
        <begin position="49"/>
        <end position="223"/>
    </location>
</feature>
<dbReference type="PANTHER" id="PTHR43390:SF1">
    <property type="entry name" value="CHLOROPLAST PROCESSING PEPTIDASE"/>
    <property type="match status" value="1"/>
</dbReference>
<keyword evidence="6" id="KW-1133">Transmembrane helix</keyword>
<gene>
    <name evidence="10" type="primary">lepB</name>
    <name evidence="10" type="ORF">DWW18_10410</name>
    <name evidence="12" type="ORF">DWZ68_11535</name>
    <name evidence="11" type="ORF">DXA50_08995</name>
    <name evidence="9" type="ORF">I6J59_04255</name>
    <name evidence="8" type="ORF">K8V05_05660</name>
</gene>
<dbReference type="PRINTS" id="PR00727">
    <property type="entry name" value="LEADERPTASE"/>
</dbReference>
<dbReference type="PANTHER" id="PTHR43390">
    <property type="entry name" value="SIGNAL PEPTIDASE I"/>
    <property type="match status" value="1"/>
</dbReference>
<dbReference type="STRING" id="1121130.GCA_000519105_01752"/>
<proteinExistence type="inferred from homology"/>
<keyword evidence="6" id="KW-0812">Transmembrane</keyword>
<evidence type="ECO:0000313" key="11">
    <source>
        <dbReference type="EMBL" id="RGY17943.1"/>
    </source>
</evidence>
<evidence type="ECO:0000256" key="6">
    <source>
        <dbReference type="RuleBase" id="RU362042"/>
    </source>
</evidence>
<reference evidence="13 14" key="1">
    <citation type="submission" date="2018-08" db="EMBL/GenBank/DDBJ databases">
        <title>A genome reference for cultivated species of the human gut microbiota.</title>
        <authorList>
            <person name="Zou Y."/>
            <person name="Xue W."/>
            <person name="Luo G."/>
        </authorList>
    </citation>
    <scope>NUCLEOTIDE SEQUENCE [LARGE SCALE GENOMIC DNA]</scope>
    <source>
        <strain evidence="10 13">AF14-49</strain>
        <strain evidence="12 14">AF34-33</strain>
        <strain evidence="11 15">OF02-7</strain>
    </source>
</reference>
<evidence type="ECO:0000313" key="9">
    <source>
        <dbReference type="EMBL" id="QRO50851.1"/>
    </source>
</evidence>
<reference evidence="9 16" key="3">
    <citation type="submission" date="2021-02" db="EMBL/GenBank/DDBJ databases">
        <title>FDA dAtabase for Regulatory Grade micrObial Sequences (FDA-ARGOS): Supporting development and validation of Infectious Disease Dx tests.</title>
        <authorList>
            <person name="Carlson P."/>
            <person name="Fischbach M."/>
            <person name="Hastie J."/>
            <person name="Bilen M."/>
            <person name="Cheng A."/>
            <person name="Tallon L."/>
            <person name="Sadzewicz L."/>
            <person name="Zhao X."/>
            <person name="Boylan J."/>
            <person name="Ott S."/>
            <person name="Bowen H."/>
            <person name="Vavikolanu K."/>
            <person name="Mehta A."/>
            <person name="Aluvathingal J."/>
            <person name="Nadendla S."/>
            <person name="Yan Y."/>
            <person name="Sichtig H."/>
        </authorList>
    </citation>
    <scope>NUCLEOTIDE SEQUENCE [LARGE SCALE GENOMIC DNA]</scope>
    <source>
        <strain evidence="9 16">FDAARGOS_1229</strain>
    </source>
</reference>
<dbReference type="SUPFAM" id="SSF51306">
    <property type="entry name" value="LexA/Signal peptidase"/>
    <property type="match status" value="1"/>
</dbReference>
<evidence type="ECO:0000256" key="3">
    <source>
        <dbReference type="ARBA" id="ARBA00013208"/>
    </source>
</evidence>
<dbReference type="InterPro" id="IPR019533">
    <property type="entry name" value="Peptidase_S26"/>
</dbReference>
<dbReference type="Pfam" id="PF10502">
    <property type="entry name" value="Peptidase_S26"/>
    <property type="match status" value="2"/>
</dbReference>
<comment type="caution">
    <text evidence="6">Lacks conserved residue(s) required for the propagation of feature annotation.</text>
</comment>
<sequence>MNKRDRLIGVLLILSVLFFQYLWLLLSVLLLVVLGILIFDTRYDRYALVMVVLVMLLYLSTKFMFYETYLVPTKSMLPALNSNVTVQGEKWRYGGIYLSAVEEWPLVTMFTRSSKYRTGKFAAKDRIKMIGFWKPKKNDILAYYAPVDSSRIHIERCIGLPGDVVSVEEGRAVINGKEREEDKTLSLRYMAYFSDYMRFREACKELSLFMNSDDYSVSEDAVYMSLDKTMLDRLRQGGVVDSLVFRQRGETRRKVFLADSCGWSFRHWGPYKLPYKGMRIELTLENRMLYGSLLRGPECVADPDKLTSYVFQKDYYFMLGDNRGNSLDSRFLGPIPSCCIEARILHDD</sequence>
<dbReference type="RefSeq" id="WP_027200565.1">
    <property type="nucleotide sequence ID" value="NZ_CABJDM010000013.1"/>
</dbReference>
<evidence type="ECO:0000256" key="4">
    <source>
        <dbReference type="ARBA" id="ARBA00019232"/>
    </source>
</evidence>
<evidence type="ECO:0000256" key="1">
    <source>
        <dbReference type="ARBA" id="ARBA00000677"/>
    </source>
</evidence>
<keyword evidence="6" id="KW-0472">Membrane</keyword>
<dbReference type="GO" id="GO:0006465">
    <property type="term" value="P:signal peptide processing"/>
    <property type="evidence" value="ECO:0007669"/>
    <property type="project" value="InterPro"/>
</dbReference>
<accession>A0A412WZS7</accession>
<name>A0A412WZS7_9BACT</name>
<evidence type="ECO:0000313" key="13">
    <source>
        <dbReference type="Proteomes" id="UP000283589"/>
    </source>
</evidence>
<dbReference type="EMBL" id="CP069450">
    <property type="protein sequence ID" value="QRO50851.1"/>
    <property type="molecule type" value="Genomic_DNA"/>
</dbReference>
<dbReference type="EC" id="3.4.21.89" evidence="3 6"/>
<protein>
    <recommendedName>
        <fullName evidence="4 6">Signal peptidase I</fullName>
        <ecNumber evidence="3 6">3.4.21.89</ecNumber>
    </recommendedName>
</protein>
<comment type="catalytic activity">
    <reaction evidence="1 6">
        <text>Cleavage of hydrophobic, N-terminal signal or leader sequences from secreted and periplasmic proteins.</text>
        <dbReference type="EC" id="3.4.21.89"/>
    </reaction>
</comment>
<comment type="subcellular location">
    <subcellularLocation>
        <location evidence="6">Membrane</location>
        <topology evidence="6">Single-pass type II membrane protein</topology>
    </subcellularLocation>
</comment>
<evidence type="ECO:0000313" key="16">
    <source>
        <dbReference type="Proteomes" id="UP000654720"/>
    </source>
</evidence>
<keyword evidence="5 6" id="KW-0378">Hydrolase</keyword>
<dbReference type="Proteomes" id="UP000283589">
    <property type="component" value="Unassembled WGS sequence"/>
</dbReference>
<evidence type="ECO:0000313" key="12">
    <source>
        <dbReference type="EMBL" id="RHM42292.1"/>
    </source>
</evidence>
<dbReference type="GO" id="GO:0004252">
    <property type="term" value="F:serine-type endopeptidase activity"/>
    <property type="evidence" value="ECO:0007669"/>
    <property type="project" value="InterPro"/>
</dbReference>
<evidence type="ECO:0000256" key="2">
    <source>
        <dbReference type="ARBA" id="ARBA00009370"/>
    </source>
</evidence>
<evidence type="ECO:0000259" key="7">
    <source>
        <dbReference type="Pfam" id="PF10502"/>
    </source>
</evidence>
<dbReference type="InterPro" id="IPR000223">
    <property type="entry name" value="Pept_S26A_signal_pept_1"/>
</dbReference>
<dbReference type="CDD" id="cd06530">
    <property type="entry name" value="S26_SPase_I"/>
    <property type="match status" value="1"/>
</dbReference>
<dbReference type="NCBIfam" id="TIGR02227">
    <property type="entry name" value="sigpep_I_bact"/>
    <property type="match status" value="1"/>
</dbReference>
<dbReference type="InterPro" id="IPR036286">
    <property type="entry name" value="LexA/Signal_pep-like_sf"/>
</dbReference>
<dbReference type="EMBL" id="QRZA01000012">
    <property type="protein sequence ID" value="RGV33571.1"/>
    <property type="molecule type" value="Genomic_DNA"/>
</dbReference>
<reference evidence="8" key="2">
    <citation type="journal article" date="2021" name="PeerJ">
        <title>Extensive microbial diversity within the chicken gut microbiome revealed by metagenomics and culture.</title>
        <authorList>
            <person name="Gilroy R."/>
            <person name="Ravi A."/>
            <person name="Getino M."/>
            <person name="Pursley I."/>
            <person name="Horton D.L."/>
            <person name="Alikhan N.F."/>
            <person name="Baker D."/>
            <person name="Gharbi K."/>
            <person name="Hall N."/>
            <person name="Watson M."/>
            <person name="Adriaenssens E.M."/>
            <person name="Foster-Nyarko E."/>
            <person name="Jarju S."/>
            <person name="Secka A."/>
            <person name="Antonio M."/>
            <person name="Oren A."/>
            <person name="Chaudhuri R.R."/>
            <person name="La Ragione R."/>
            <person name="Hildebrand F."/>
            <person name="Pallen M.J."/>
        </authorList>
    </citation>
    <scope>NUCLEOTIDE SEQUENCE</scope>
    <source>
        <strain evidence="8">6966</strain>
    </source>
</reference>
<dbReference type="Proteomes" id="UP000286063">
    <property type="component" value="Unassembled WGS sequence"/>
</dbReference>
<dbReference type="Proteomes" id="UP000286038">
    <property type="component" value="Unassembled WGS sequence"/>
</dbReference>
<dbReference type="GO" id="GO:0009003">
    <property type="term" value="F:signal peptidase activity"/>
    <property type="evidence" value="ECO:0007669"/>
    <property type="project" value="UniProtKB-EC"/>
</dbReference>
<dbReference type="AlphaFoldDB" id="A0A412WZS7"/>
<dbReference type="EMBL" id="QSCR01000013">
    <property type="protein sequence ID" value="RGY17943.1"/>
    <property type="molecule type" value="Genomic_DNA"/>
</dbReference>
<evidence type="ECO:0000313" key="15">
    <source>
        <dbReference type="Proteomes" id="UP000286063"/>
    </source>
</evidence>
<evidence type="ECO:0000256" key="5">
    <source>
        <dbReference type="ARBA" id="ARBA00022801"/>
    </source>
</evidence>